<dbReference type="Gene3D" id="3.40.50.1820">
    <property type="entry name" value="alpha/beta hydrolase"/>
    <property type="match status" value="1"/>
</dbReference>
<sequence>MAAHSTNISEPSSFTDHFVKTSLGDVHFRRGGEGPPLVLLHSNGLSWHEFEMSLQPLAERFDVIAWDMPGQGDSSPVSWDTSIDSYADAVSELITELGIRRPLVAGCSVGAFIAVSLASRRPEQLAGLVLAEFQTGGAEWFARNWDTVEALFGVPSMSFDQVQARLARPVGDDVAQRWNIDRNKAGSRSMMGVMWAIRRFDIMTALESLEVPVVALFGDAGPTIANAGAVEQVLGRQASIHTVPGAGHFVSVDQPDRFTKSVIDLADRIAN</sequence>
<dbReference type="RefSeq" id="WP_206007085.1">
    <property type="nucleotide sequence ID" value="NZ_CP070619.1"/>
</dbReference>
<evidence type="ECO:0000313" key="2">
    <source>
        <dbReference type="EMBL" id="QSE90659.1"/>
    </source>
</evidence>
<keyword evidence="3" id="KW-1185">Reference proteome</keyword>
<dbReference type="PRINTS" id="PR00111">
    <property type="entry name" value="ABHYDROLASE"/>
</dbReference>
<evidence type="ECO:0000259" key="1">
    <source>
        <dbReference type="Pfam" id="PF12697"/>
    </source>
</evidence>
<dbReference type="GO" id="GO:0016787">
    <property type="term" value="F:hydrolase activity"/>
    <property type="evidence" value="ECO:0007669"/>
    <property type="project" value="UniProtKB-KW"/>
</dbReference>
<evidence type="ECO:0000313" key="3">
    <source>
        <dbReference type="Proteomes" id="UP000662986"/>
    </source>
</evidence>
<dbReference type="InterPro" id="IPR000073">
    <property type="entry name" value="AB_hydrolase_1"/>
</dbReference>
<keyword evidence="2" id="KW-0378">Hydrolase</keyword>
<name>A0A974W3N6_9NOCA</name>
<dbReference type="InterPro" id="IPR050228">
    <property type="entry name" value="Carboxylesterase_BioH"/>
</dbReference>
<dbReference type="SUPFAM" id="SSF53474">
    <property type="entry name" value="alpha/beta-Hydrolases"/>
    <property type="match status" value="1"/>
</dbReference>
<dbReference type="PANTHER" id="PTHR43194">
    <property type="entry name" value="HYDROLASE ALPHA/BETA FOLD FAMILY"/>
    <property type="match status" value="1"/>
</dbReference>
<feature type="domain" description="AB hydrolase-1" evidence="1">
    <location>
        <begin position="37"/>
        <end position="258"/>
    </location>
</feature>
<dbReference type="EMBL" id="CP070619">
    <property type="protein sequence ID" value="QSE90659.1"/>
    <property type="molecule type" value="Genomic_DNA"/>
</dbReference>
<accession>A0A974W3N6</accession>
<reference evidence="2 3" key="1">
    <citation type="journal article" date="2021" name="Microbiol. Resour. Announc.">
        <title>Complete Genome Sequences of Two Rhodococcus sp. Strains with Large and Linear Chromosomes, Isolated from Apple Rhizosphere.</title>
        <authorList>
            <person name="Benning S."/>
            <person name="Brugnone N."/>
            <person name="Siani R."/>
            <person name="Kublik S."/>
            <person name="Schloter M."/>
            <person name="Rad V."/>
        </authorList>
    </citation>
    <scope>NUCLEOTIDE SEQUENCE [LARGE SCALE GENOMIC DNA]</scope>
    <source>
        <strain evidence="2 3">R79</strain>
    </source>
</reference>
<protein>
    <submittedName>
        <fullName evidence="2">Alpha/beta hydrolase</fullName>
    </submittedName>
</protein>
<gene>
    <name evidence="2" type="ORF">JWS13_19550</name>
</gene>
<dbReference type="Pfam" id="PF12697">
    <property type="entry name" value="Abhydrolase_6"/>
    <property type="match status" value="1"/>
</dbReference>
<dbReference type="Proteomes" id="UP000662986">
    <property type="component" value="Chromosome"/>
</dbReference>
<organism evidence="2 3">
    <name type="scientific">Rhodococcus pseudokoreensis</name>
    <dbReference type="NCBI Taxonomy" id="2811421"/>
    <lineage>
        <taxon>Bacteria</taxon>
        <taxon>Bacillati</taxon>
        <taxon>Actinomycetota</taxon>
        <taxon>Actinomycetes</taxon>
        <taxon>Mycobacteriales</taxon>
        <taxon>Nocardiaceae</taxon>
        <taxon>Rhodococcus</taxon>
    </lineage>
</organism>
<proteinExistence type="predicted"/>
<dbReference type="PANTHER" id="PTHR43194:SF2">
    <property type="entry name" value="PEROXISOMAL MEMBRANE PROTEIN LPX1"/>
    <property type="match status" value="1"/>
</dbReference>
<dbReference type="InterPro" id="IPR029058">
    <property type="entry name" value="AB_hydrolase_fold"/>
</dbReference>
<reference evidence="2 3" key="2">
    <citation type="journal article" date="2022" name="Arch. Microbiol.">
        <title>Rhodococcus pseudokoreensis sp. nov. isolated from the rhizosphere of young M26 apple rootstocks.</title>
        <authorList>
            <person name="Kampfer P."/>
            <person name="Glaeser S.P."/>
            <person name="Blom J."/>
            <person name="Wolf J."/>
            <person name="Benning S."/>
            <person name="Schloter M."/>
            <person name="Neumann-Schaal M."/>
        </authorList>
    </citation>
    <scope>NUCLEOTIDE SEQUENCE [LARGE SCALE GENOMIC DNA]</scope>
    <source>
        <strain evidence="2 3">R79</strain>
    </source>
</reference>